<dbReference type="NCBIfam" id="NF047864">
    <property type="entry name" value="CBU_0592_membra"/>
    <property type="match status" value="1"/>
</dbReference>
<dbReference type="InterPro" id="IPR058058">
    <property type="entry name" value="CBU_0592-like"/>
</dbReference>
<sequence>MIQLSIELAGWLGAGTLLSAYVLVSSGHLSARGRGFQLLNVAGAVGLVVNGAWHHAWPSVGLNVVWIAVGVAAMGRVRRPESTEL</sequence>
<comment type="caution">
    <text evidence="3">The sequence shown here is derived from an EMBL/GenBank/DDBJ whole genome shotgun (WGS) entry which is preliminary data.</text>
</comment>
<keyword evidence="4" id="KW-1185">Reference proteome</keyword>
<reference evidence="4" key="1">
    <citation type="journal article" date="2019" name="Int. J. Syst. Evol. Microbiol.">
        <title>The Global Catalogue of Microorganisms (GCM) 10K type strain sequencing project: providing services to taxonomists for standard genome sequencing and annotation.</title>
        <authorList>
            <consortium name="The Broad Institute Genomics Platform"/>
            <consortium name="The Broad Institute Genome Sequencing Center for Infectious Disease"/>
            <person name="Wu L."/>
            <person name="Ma J."/>
        </authorList>
    </citation>
    <scope>NUCLEOTIDE SEQUENCE [LARGE SCALE GENOMIC DNA]</scope>
    <source>
        <strain evidence="4">FCH27</strain>
    </source>
</reference>
<dbReference type="RefSeq" id="WP_255892106.1">
    <property type="nucleotide sequence ID" value="NZ_JAFMZM010000005.1"/>
</dbReference>
<feature type="domain" description="CBU-0592-like" evidence="2">
    <location>
        <begin position="7"/>
        <end position="78"/>
    </location>
</feature>
<keyword evidence="1" id="KW-0812">Transmembrane</keyword>
<feature type="transmembrane region" description="Helical" evidence="1">
    <location>
        <begin position="6"/>
        <end position="24"/>
    </location>
</feature>
<dbReference type="EMBL" id="JBHTCH010000021">
    <property type="protein sequence ID" value="MFC7362164.1"/>
    <property type="molecule type" value="Genomic_DNA"/>
</dbReference>
<feature type="transmembrane region" description="Helical" evidence="1">
    <location>
        <begin position="60"/>
        <end position="77"/>
    </location>
</feature>
<evidence type="ECO:0000256" key="1">
    <source>
        <dbReference type="SAM" id="Phobius"/>
    </source>
</evidence>
<gene>
    <name evidence="3" type="ORF">ACFQO6_17955</name>
</gene>
<name>A0ABW2N8L2_9ACTN</name>
<keyword evidence="1" id="KW-1133">Transmembrane helix</keyword>
<keyword evidence="1" id="KW-0472">Membrane</keyword>
<evidence type="ECO:0000313" key="3">
    <source>
        <dbReference type="EMBL" id="MFC7362164.1"/>
    </source>
</evidence>
<accession>A0ABW2N8L2</accession>
<dbReference type="Proteomes" id="UP001596524">
    <property type="component" value="Unassembled WGS sequence"/>
</dbReference>
<evidence type="ECO:0000259" key="2">
    <source>
        <dbReference type="Pfam" id="PF26604"/>
    </source>
</evidence>
<protein>
    <recommendedName>
        <fullName evidence="2">CBU-0592-like domain-containing protein</fullName>
    </recommendedName>
</protein>
<evidence type="ECO:0000313" key="4">
    <source>
        <dbReference type="Proteomes" id="UP001596524"/>
    </source>
</evidence>
<dbReference type="Pfam" id="PF26604">
    <property type="entry name" value="CBU_0592"/>
    <property type="match status" value="1"/>
</dbReference>
<proteinExistence type="predicted"/>
<organism evidence="3 4">
    <name type="scientific">Nocardioides astragali</name>
    <dbReference type="NCBI Taxonomy" id="1776736"/>
    <lineage>
        <taxon>Bacteria</taxon>
        <taxon>Bacillati</taxon>
        <taxon>Actinomycetota</taxon>
        <taxon>Actinomycetes</taxon>
        <taxon>Propionibacteriales</taxon>
        <taxon>Nocardioidaceae</taxon>
        <taxon>Nocardioides</taxon>
    </lineage>
</organism>